<dbReference type="STRING" id="1165689.SAMN02927914_05702"/>
<gene>
    <name evidence="2" type="ORF">SAMN02927914_05702</name>
</gene>
<accession>A0A1G5ZPP2</accession>
<dbReference type="RefSeq" id="WP_091585163.1">
    <property type="nucleotide sequence ID" value="NZ_FMXM01000024.1"/>
</dbReference>
<dbReference type="EMBL" id="FMXM01000024">
    <property type="protein sequence ID" value="SDA96625.1"/>
    <property type="molecule type" value="Genomic_DNA"/>
</dbReference>
<keyword evidence="1" id="KW-0472">Membrane</keyword>
<keyword evidence="1" id="KW-1133">Transmembrane helix</keyword>
<organism evidence="2 3">
    <name type="scientific">Mesorhizobium qingshengii</name>
    <dbReference type="NCBI Taxonomy" id="1165689"/>
    <lineage>
        <taxon>Bacteria</taxon>
        <taxon>Pseudomonadati</taxon>
        <taxon>Pseudomonadota</taxon>
        <taxon>Alphaproteobacteria</taxon>
        <taxon>Hyphomicrobiales</taxon>
        <taxon>Phyllobacteriaceae</taxon>
        <taxon>Mesorhizobium</taxon>
    </lineage>
</organism>
<proteinExistence type="predicted"/>
<dbReference type="Proteomes" id="UP000198588">
    <property type="component" value="Unassembled WGS sequence"/>
</dbReference>
<feature type="transmembrane region" description="Helical" evidence="1">
    <location>
        <begin position="73"/>
        <end position="95"/>
    </location>
</feature>
<dbReference type="AlphaFoldDB" id="A0A1G5ZPP2"/>
<dbReference type="OrthoDB" id="8031034at2"/>
<evidence type="ECO:0000313" key="2">
    <source>
        <dbReference type="EMBL" id="SDA96625.1"/>
    </source>
</evidence>
<sequence>MTDEMPDFDTLSAYVDGELPAREMALMARLAESDRHVALQIEKLSALKYAVAGFAEPAGVLVVSPPKTAERRLAGLIWVAAACLLAFILVGAISWHERDHHGPPLAEGATLADALGLYDSWSAQAAKPEAARPVADFDAPRLDSAGLFLQLAEPRVAIGKHVARHFGYVGVHGCHLSLFSWSEIGGTGGLELDLSNSVDMASWKASGARYLLISRRMNESRFAMIAGALRQITDTHGRPDTETVELLGNAHQPCVSTG</sequence>
<reference evidence="2 3" key="1">
    <citation type="submission" date="2016-10" db="EMBL/GenBank/DDBJ databases">
        <authorList>
            <person name="de Groot N.N."/>
        </authorList>
    </citation>
    <scope>NUCLEOTIDE SEQUENCE [LARGE SCALE GENOMIC DNA]</scope>
    <source>
        <strain evidence="2 3">CGMCC 1.12097</strain>
    </source>
</reference>
<evidence type="ECO:0000256" key="1">
    <source>
        <dbReference type="SAM" id="Phobius"/>
    </source>
</evidence>
<protein>
    <recommendedName>
        <fullName evidence="4">Transmembrane transcriptional regulator (Anti-sigma factor RsiW)</fullName>
    </recommendedName>
</protein>
<keyword evidence="1" id="KW-0812">Transmembrane</keyword>
<evidence type="ECO:0008006" key="4">
    <source>
        <dbReference type="Google" id="ProtNLM"/>
    </source>
</evidence>
<name>A0A1G5ZPP2_9HYPH</name>
<evidence type="ECO:0000313" key="3">
    <source>
        <dbReference type="Proteomes" id="UP000198588"/>
    </source>
</evidence>